<evidence type="ECO:0000313" key="3">
    <source>
        <dbReference type="Proteomes" id="UP000694865"/>
    </source>
</evidence>
<organism evidence="3 4">
    <name type="scientific">Saccoglossus kowalevskii</name>
    <name type="common">Acorn worm</name>
    <dbReference type="NCBI Taxonomy" id="10224"/>
    <lineage>
        <taxon>Eukaryota</taxon>
        <taxon>Metazoa</taxon>
        <taxon>Hemichordata</taxon>
        <taxon>Enteropneusta</taxon>
        <taxon>Harrimaniidae</taxon>
        <taxon>Saccoglossus</taxon>
    </lineage>
</organism>
<reference evidence="4" key="1">
    <citation type="submission" date="2025-08" db="UniProtKB">
        <authorList>
            <consortium name="RefSeq"/>
        </authorList>
    </citation>
    <scope>IDENTIFICATION</scope>
    <source>
        <tissue evidence="4">Testes</tissue>
    </source>
</reference>
<name>A0ABM0N0E4_SACKO</name>
<feature type="region of interest" description="Disordered" evidence="2">
    <location>
        <begin position="87"/>
        <end position="109"/>
    </location>
</feature>
<dbReference type="RefSeq" id="XP_006825735.1">
    <property type="nucleotide sequence ID" value="XM_006825672.1"/>
</dbReference>
<proteinExistence type="predicted"/>
<protein>
    <submittedName>
        <fullName evidence="4">Coiled-coil domain-containing protein 125-like</fullName>
    </submittedName>
</protein>
<gene>
    <name evidence="4" type="primary">LOC102810242</name>
</gene>
<keyword evidence="1" id="KW-0175">Coiled coil</keyword>
<keyword evidence="3" id="KW-1185">Reference proteome</keyword>
<dbReference type="InterPro" id="IPR034608">
    <property type="entry name" value="CCDC125"/>
</dbReference>
<dbReference type="GeneID" id="102810242"/>
<evidence type="ECO:0000313" key="4">
    <source>
        <dbReference type="RefSeq" id="XP_006825735.1"/>
    </source>
</evidence>
<sequence length="527" mass="59565">MGAFRRAFSLPLPGHGEDENINSNVITNSVRDPDDSYNAKGDLGLGLGLKPGGIQVDRELETVHEISPKSGVLKNDSLWSPTTKSVSMFSLKGPSRRRSNSKSKETEQVQCEEECDDEEFPTVDGVSLGTSIRQQKKLYKHDIQEIINTKGSISPLMKEELDADSHYDSRKVAKSDQHLIKKKLIKAQDDVELLKNELEACQRQLDSKYRAIRILQNQALLAQANQIQTTISTEVVKKKLEKDVNSLQFELELRNGSMMLSEQTWAERFDRVCRENAALMATLEARSDELRKMHSEKMAVIRERDELISMMDVKERLQYERHKTTSDASYTNNTVAEQLSVLGACHCRGNKPEPCGCARAAANLKRDNNRLQDEIHRVKKSWEDTQVIADAYRMAFEEQLGRNKTLTTKLAQWLQKEHKNKSRKKGLNWIGKPLSNGNGGVKEVEANGQHLDHSNGMPNDPENGVNMQKCTVPFIIPCDEDTGDIVITLAELLNDKCEALAHQKMVARMLARRTQDLEERLTTEEGI</sequence>
<feature type="coiled-coil region" evidence="1">
    <location>
        <begin position="184"/>
        <end position="218"/>
    </location>
</feature>
<dbReference type="PANTHER" id="PTHR28616">
    <property type="entry name" value="COILED-COIL DOMAIN-CONTAINING PROTEIN 125"/>
    <property type="match status" value="1"/>
</dbReference>
<evidence type="ECO:0000256" key="2">
    <source>
        <dbReference type="SAM" id="MobiDB-lite"/>
    </source>
</evidence>
<accession>A0ABM0N0E4</accession>
<dbReference type="PANTHER" id="PTHR28616:SF1">
    <property type="entry name" value="COILED-COIL DOMAIN-CONTAINING PROTEIN 125"/>
    <property type="match status" value="1"/>
</dbReference>
<evidence type="ECO:0000256" key="1">
    <source>
        <dbReference type="SAM" id="Coils"/>
    </source>
</evidence>
<dbReference type="Proteomes" id="UP000694865">
    <property type="component" value="Unplaced"/>
</dbReference>